<evidence type="ECO:0000313" key="2">
    <source>
        <dbReference type="EMBL" id="RKT45018.1"/>
    </source>
</evidence>
<reference evidence="2 3" key="1">
    <citation type="submission" date="2018-10" db="EMBL/GenBank/DDBJ databases">
        <title>Genomic Encyclopedia of Archaeal and Bacterial Type Strains, Phase II (KMG-II): from individual species to whole genera.</title>
        <authorList>
            <person name="Goeker M."/>
        </authorList>
    </citation>
    <scope>NUCLEOTIDE SEQUENCE [LARGE SCALE GENOMIC DNA]</scope>
    <source>
        <strain evidence="2 3">DSM 235</strain>
    </source>
</reference>
<dbReference type="AlphaFoldDB" id="A0A495VB32"/>
<dbReference type="Proteomes" id="UP000274556">
    <property type="component" value="Unassembled WGS sequence"/>
</dbReference>
<evidence type="ECO:0000256" key="1">
    <source>
        <dbReference type="SAM" id="Coils"/>
    </source>
</evidence>
<protein>
    <submittedName>
        <fullName evidence="2">Uncharacterized protein</fullName>
    </submittedName>
</protein>
<organism evidence="2 3">
    <name type="scientific">Thiocapsa rosea</name>
    <dbReference type="NCBI Taxonomy" id="69360"/>
    <lineage>
        <taxon>Bacteria</taxon>
        <taxon>Pseudomonadati</taxon>
        <taxon>Pseudomonadota</taxon>
        <taxon>Gammaproteobacteria</taxon>
        <taxon>Chromatiales</taxon>
        <taxon>Chromatiaceae</taxon>
        <taxon>Thiocapsa</taxon>
    </lineage>
</organism>
<name>A0A495VB32_9GAMM</name>
<dbReference type="EMBL" id="RBXL01000001">
    <property type="protein sequence ID" value="RKT45018.1"/>
    <property type="molecule type" value="Genomic_DNA"/>
</dbReference>
<keyword evidence="1" id="KW-0175">Coiled coil</keyword>
<keyword evidence="3" id="KW-1185">Reference proteome</keyword>
<proteinExistence type="predicted"/>
<comment type="caution">
    <text evidence="2">The sequence shown here is derived from an EMBL/GenBank/DDBJ whole genome shotgun (WGS) entry which is preliminary data.</text>
</comment>
<feature type="coiled-coil region" evidence="1">
    <location>
        <begin position="179"/>
        <end position="244"/>
    </location>
</feature>
<evidence type="ECO:0000313" key="3">
    <source>
        <dbReference type="Proteomes" id="UP000274556"/>
    </source>
</evidence>
<gene>
    <name evidence="2" type="ORF">BDD21_2432</name>
</gene>
<accession>A0A495VB32</accession>
<sequence>MIIPYGLGSAWQTWRQPVLIAASAAILALLTACTPSVLSRASKPVPEPVDLNRVFGTVASLRQSDPATLRDSAAAADTDDPSQLLGWALVMTMLGEPSDKARAAELFTAYLNHPMQTPGSIALATVMLDQLRTEARLRSRLGVTIRQRDALDARLAAAPKRGPGDADKLGQEDADVLSLQTVIRERDDVAAQLEQLRASERQQQVRDRALHATIRERDALTTQLEELKEIEMEIRDRRRDLNLASPEDNLK</sequence>